<feature type="region of interest" description="Disordered" evidence="1">
    <location>
        <begin position="1"/>
        <end position="40"/>
    </location>
</feature>
<feature type="compositionally biased region" description="Basic and acidic residues" evidence="1">
    <location>
        <begin position="13"/>
        <end position="24"/>
    </location>
</feature>
<dbReference type="RefSeq" id="WP_058645036.1">
    <property type="nucleotide sequence ID" value="NZ_QWDP01000023.1"/>
</dbReference>
<sequence>MSKKKKNGAKVSGDPRKRQAEAKKSSKLQPSERYNGNFEGSGVEINNDLLSSSDLDNADELAEQFFNTFPDWKKTKSWDVQSQIIRAFDAFVMWKKEAEGSYFDLKRCFEVNKVTDVAEDIRSFLINKGLYIESDTQWNENSR</sequence>
<evidence type="ECO:0000313" key="2">
    <source>
        <dbReference type="EMBL" id="OHG56664.1"/>
    </source>
</evidence>
<comment type="caution">
    <text evidence="2">The sequence shown here is derived from an EMBL/GenBank/DDBJ whole genome shotgun (WGS) entry which is preliminary data.</text>
</comment>
<gene>
    <name evidence="2" type="ORF">A7T00_32900</name>
</gene>
<proteinExistence type="predicted"/>
<dbReference type="EMBL" id="MLZC01000040">
    <property type="protein sequence ID" value="OHG56664.1"/>
    <property type="molecule type" value="Genomic_DNA"/>
</dbReference>
<dbReference type="AlphaFoldDB" id="A0A1S0Z583"/>
<accession>A0A1S0Z583</accession>
<reference evidence="2" key="1">
    <citation type="submission" date="2016-09" db="EMBL/GenBank/DDBJ databases">
        <title>Whole genome sequencing of Salmonella enterica.</title>
        <authorList>
            <person name="Bell R."/>
        </authorList>
    </citation>
    <scope>NUCLEOTIDE SEQUENCE [LARGE SCALE GENOMIC DNA]</scope>
    <source>
        <strain evidence="2">CFSAN044978</strain>
    </source>
</reference>
<name>A0A1S0Z583_SALET</name>
<protein>
    <submittedName>
        <fullName evidence="2">Uncharacterized protein</fullName>
    </submittedName>
</protein>
<organism evidence="2">
    <name type="scientific">Salmonella enterica subsp. enterica serovar Saintpaul</name>
    <dbReference type="NCBI Taxonomy" id="90105"/>
    <lineage>
        <taxon>Bacteria</taxon>
        <taxon>Pseudomonadati</taxon>
        <taxon>Pseudomonadota</taxon>
        <taxon>Gammaproteobacteria</taxon>
        <taxon>Enterobacterales</taxon>
        <taxon>Enterobacteriaceae</taxon>
        <taxon>Salmonella</taxon>
    </lineage>
</organism>
<evidence type="ECO:0000256" key="1">
    <source>
        <dbReference type="SAM" id="MobiDB-lite"/>
    </source>
</evidence>